<accession>W1N7W6</accession>
<dbReference type="EMBL" id="AVBC01000035">
    <property type="protein sequence ID" value="ERL51000.1"/>
    <property type="molecule type" value="Genomic_DNA"/>
</dbReference>
<evidence type="ECO:0000313" key="7">
    <source>
        <dbReference type="Proteomes" id="UP000019113"/>
    </source>
</evidence>
<dbReference type="CDD" id="cd08422">
    <property type="entry name" value="PBP2_CrgA_like"/>
    <property type="match status" value="1"/>
</dbReference>
<dbReference type="InterPro" id="IPR058163">
    <property type="entry name" value="LysR-type_TF_proteobact-type"/>
</dbReference>
<name>W1N7W6_9GAMM</name>
<dbReference type="GO" id="GO:0003700">
    <property type="term" value="F:DNA-binding transcription factor activity"/>
    <property type="evidence" value="ECO:0007669"/>
    <property type="project" value="InterPro"/>
</dbReference>
<keyword evidence="4" id="KW-0804">Transcription</keyword>
<dbReference type="PRINTS" id="PR00039">
    <property type="entry name" value="HTHLYSR"/>
</dbReference>
<evidence type="ECO:0000313" key="6">
    <source>
        <dbReference type="EMBL" id="ERL51000.1"/>
    </source>
</evidence>
<keyword evidence="2" id="KW-0805">Transcription regulation</keyword>
<dbReference type="GO" id="GO:0043565">
    <property type="term" value="F:sequence-specific DNA binding"/>
    <property type="evidence" value="ECO:0007669"/>
    <property type="project" value="TreeGrafter"/>
</dbReference>
<dbReference type="Proteomes" id="UP000019113">
    <property type="component" value="Unassembled WGS sequence"/>
</dbReference>
<dbReference type="RefSeq" id="WP_021819528.1">
    <property type="nucleotide sequence ID" value="NZ_AVBC01000035.1"/>
</dbReference>
<dbReference type="GO" id="GO:0006351">
    <property type="term" value="P:DNA-templated transcription"/>
    <property type="evidence" value="ECO:0007669"/>
    <property type="project" value="TreeGrafter"/>
</dbReference>
<evidence type="ECO:0000256" key="1">
    <source>
        <dbReference type="ARBA" id="ARBA00009437"/>
    </source>
</evidence>
<dbReference type="Pfam" id="PF00126">
    <property type="entry name" value="HTH_1"/>
    <property type="match status" value="1"/>
</dbReference>
<dbReference type="STRING" id="1178482.AR456_00030"/>
<dbReference type="PATRIC" id="fig|1178482.3.peg.2575"/>
<dbReference type="PROSITE" id="PS50931">
    <property type="entry name" value="HTH_LYSR"/>
    <property type="match status" value="1"/>
</dbReference>
<dbReference type="Gene3D" id="3.40.190.290">
    <property type="match status" value="1"/>
</dbReference>
<evidence type="ECO:0000256" key="3">
    <source>
        <dbReference type="ARBA" id="ARBA00023125"/>
    </source>
</evidence>
<evidence type="ECO:0000256" key="2">
    <source>
        <dbReference type="ARBA" id="ARBA00023015"/>
    </source>
</evidence>
<sequence>MRYPVHGITLDDMVTLAEVARLRSLSQAARQLHLSTGAVSRRIDNLEQRLGVRLLHRSTRLVALTTEGSQYLSEILPALDAIAMAGDRLGEGNQQIRGNIRAVFPVNYGRLYIAPHLAEFLLRHPQVRLEAIFDDNFNDIPGEGLDLAVRIGQLEDSRLVARRIATDSRVLVASANYLDKHGTPVHPTDLLHHNCLHYTHFRGPQRWHLQRNGERLSIAVDGNLRADYGLALTMAAEGGLGIVQTARSIIHDALADGRLCEVLCDWSLPDIGVHAVTPSREVPARVKALIDFLAERLPDA</sequence>
<dbReference type="AlphaFoldDB" id="W1N7W6"/>
<feature type="domain" description="HTH lysR-type" evidence="5">
    <location>
        <begin position="8"/>
        <end position="65"/>
    </location>
</feature>
<dbReference type="Gene3D" id="1.10.10.10">
    <property type="entry name" value="Winged helix-like DNA-binding domain superfamily/Winged helix DNA-binding domain"/>
    <property type="match status" value="1"/>
</dbReference>
<dbReference type="FunFam" id="1.10.10.10:FF:000001">
    <property type="entry name" value="LysR family transcriptional regulator"/>
    <property type="match status" value="1"/>
</dbReference>
<protein>
    <recommendedName>
        <fullName evidence="5">HTH lysR-type domain-containing protein</fullName>
    </recommendedName>
</protein>
<dbReference type="InterPro" id="IPR036390">
    <property type="entry name" value="WH_DNA-bd_sf"/>
</dbReference>
<organism evidence="6 7">
    <name type="scientific">Halomonas huangheensis</name>
    <dbReference type="NCBI Taxonomy" id="1178482"/>
    <lineage>
        <taxon>Bacteria</taxon>
        <taxon>Pseudomonadati</taxon>
        <taxon>Pseudomonadota</taxon>
        <taxon>Gammaproteobacteria</taxon>
        <taxon>Oceanospirillales</taxon>
        <taxon>Halomonadaceae</taxon>
        <taxon>Halomonas</taxon>
    </lineage>
</organism>
<keyword evidence="7" id="KW-1185">Reference proteome</keyword>
<comment type="similarity">
    <text evidence="1">Belongs to the LysR transcriptional regulatory family.</text>
</comment>
<dbReference type="PANTHER" id="PTHR30537:SF5">
    <property type="entry name" value="HTH-TYPE TRANSCRIPTIONAL ACTIVATOR TTDR-RELATED"/>
    <property type="match status" value="1"/>
</dbReference>
<dbReference type="SUPFAM" id="SSF46785">
    <property type="entry name" value="Winged helix' DNA-binding domain"/>
    <property type="match status" value="1"/>
</dbReference>
<dbReference type="SUPFAM" id="SSF53850">
    <property type="entry name" value="Periplasmic binding protein-like II"/>
    <property type="match status" value="1"/>
</dbReference>
<dbReference type="InterPro" id="IPR036388">
    <property type="entry name" value="WH-like_DNA-bd_sf"/>
</dbReference>
<dbReference type="PANTHER" id="PTHR30537">
    <property type="entry name" value="HTH-TYPE TRANSCRIPTIONAL REGULATOR"/>
    <property type="match status" value="1"/>
</dbReference>
<proteinExistence type="inferred from homology"/>
<evidence type="ECO:0000256" key="4">
    <source>
        <dbReference type="ARBA" id="ARBA00023163"/>
    </source>
</evidence>
<evidence type="ECO:0000259" key="5">
    <source>
        <dbReference type="PROSITE" id="PS50931"/>
    </source>
</evidence>
<dbReference type="InterPro" id="IPR000847">
    <property type="entry name" value="LysR_HTH_N"/>
</dbReference>
<keyword evidence="3" id="KW-0238">DNA-binding</keyword>
<dbReference type="Pfam" id="PF03466">
    <property type="entry name" value="LysR_substrate"/>
    <property type="match status" value="1"/>
</dbReference>
<dbReference type="InterPro" id="IPR005119">
    <property type="entry name" value="LysR_subst-bd"/>
</dbReference>
<dbReference type="eggNOG" id="COG0583">
    <property type="taxonomic scope" value="Bacteria"/>
</dbReference>
<comment type="caution">
    <text evidence="6">The sequence shown here is derived from an EMBL/GenBank/DDBJ whole genome shotgun (WGS) entry which is preliminary data.</text>
</comment>
<reference evidence="6 7" key="1">
    <citation type="submission" date="2013-08" db="EMBL/GenBank/DDBJ databases">
        <title>draft genome of Halomonas huanghegensis, strain BJGMM-B45T.</title>
        <authorList>
            <person name="Miao C."/>
            <person name="Wan Y."/>
            <person name="Jin W."/>
        </authorList>
    </citation>
    <scope>NUCLEOTIDE SEQUENCE [LARGE SCALE GENOMIC DNA]</scope>
    <source>
        <strain evidence="6 7">BJGMM-B45</strain>
    </source>
</reference>
<gene>
    <name evidence="6" type="ORF">BJB45_20620</name>
</gene>